<dbReference type="GO" id="GO:0016020">
    <property type="term" value="C:membrane"/>
    <property type="evidence" value="ECO:0007669"/>
    <property type="project" value="UniProtKB-SubCell"/>
</dbReference>
<dbReference type="PANTHER" id="PTHR33048:SF129">
    <property type="entry name" value="INTEGRAL MEMBRANE PROTEIN-RELATED"/>
    <property type="match status" value="1"/>
</dbReference>
<proteinExistence type="inferred from homology"/>
<dbReference type="Pfam" id="PF20684">
    <property type="entry name" value="Fung_rhodopsin"/>
    <property type="match status" value="1"/>
</dbReference>
<evidence type="ECO:0000256" key="5">
    <source>
        <dbReference type="ARBA" id="ARBA00038359"/>
    </source>
</evidence>
<evidence type="ECO:0000256" key="3">
    <source>
        <dbReference type="ARBA" id="ARBA00022989"/>
    </source>
</evidence>
<comment type="subcellular location">
    <subcellularLocation>
        <location evidence="1">Membrane</location>
        <topology evidence="1">Multi-pass membrane protein</topology>
    </subcellularLocation>
</comment>
<feature type="transmembrane region" description="Helical" evidence="6">
    <location>
        <begin position="231"/>
        <end position="254"/>
    </location>
</feature>
<dbReference type="OrthoDB" id="5329176at2759"/>
<gene>
    <name evidence="8" type="ORF">LARI1_G002192</name>
</gene>
<dbReference type="InterPro" id="IPR052337">
    <property type="entry name" value="SAT4-like"/>
</dbReference>
<sequence>MQLPPPKVLAALPKPNYVDPVTRGDAKVIVNVVLYTILLGFIGLRIYTRTYLRKFFGTDDTLILVALVHFPALPCADLIPTSVFFIISVLADTKFHWTRHSNDIPPSEIPRGLKIVLCTELMFAAACTLTKLSMLVFTYRLLSSSGRLWRRVTSAAIAVVSLQGGIFCISVIFQCRPPSHYFRVTIDPQPECINETWSLLVAGIINTFTDFVAVGLPIRTVLSVQLRARQIFPVAVLFCFGFLSCCCGIVRTYYTYKVSTSYDQVWDSYPVWITAALELYIGIICASIPATKPFFSTILPHIFGTLDPLSRPSSYNYNYASASASRQLNQSRSAKMASSSGDTEAEHGEELLNLEKALGSRNDKGEAFCTTTITGGRGESEMEAPEEYLRIRQTVDYVVGQGRRR</sequence>
<comment type="similarity">
    <text evidence="5">Belongs to the SAT4 family.</text>
</comment>
<evidence type="ECO:0000256" key="6">
    <source>
        <dbReference type="SAM" id="Phobius"/>
    </source>
</evidence>
<feature type="transmembrane region" description="Helical" evidence="6">
    <location>
        <begin position="28"/>
        <end position="48"/>
    </location>
</feature>
<dbReference type="AlphaFoldDB" id="A0A8T9BLC0"/>
<dbReference type="Proteomes" id="UP000469559">
    <property type="component" value="Unassembled WGS sequence"/>
</dbReference>
<keyword evidence="9" id="KW-1185">Reference proteome</keyword>
<evidence type="ECO:0000313" key="8">
    <source>
        <dbReference type="EMBL" id="TVY19233.1"/>
    </source>
</evidence>
<evidence type="ECO:0000256" key="2">
    <source>
        <dbReference type="ARBA" id="ARBA00022692"/>
    </source>
</evidence>
<accession>A0A8T9BLC0</accession>
<feature type="transmembrane region" description="Helical" evidence="6">
    <location>
        <begin position="121"/>
        <end position="142"/>
    </location>
</feature>
<evidence type="ECO:0000313" key="9">
    <source>
        <dbReference type="Proteomes" id="UP000469559"/>
    </source>
</evidence>
<feature type="transmembrane region" description="Helical" evidence="6">
    <location>
        <begin position="60"/>
        <end position="91"/>
    </location>
</feature>
<evidence type="ECO:0000256" key="1">
    <source>
        <dbReference type="ARBA" id="ARBA00004141"/>
    </source>
</evidence>
<reference evidence="8 9" key="1">
    <citation type="submission" date="2018-05" db="EMBL/GenBank/DDBJ databases">
        <title>Whole genome sequencing for identification of molecular markers to develop diagnostic detection tools for the regulated plant pathogen Lachnellula willkommii.</title>
        <authorList>
            <person name="Giroux E."/>
            <person name="Bilodeau G."/>
        </authorList>
    </citation>
    <scope>NUCLEOTIDE SEQUENCE [LARGE SCALE GENOMIC DNA]</scope>
    <source>
        <strain evidence="8 9">CBS 203.66</strain>
    </source>
</reference>
<organism evidence="8 9">
    <name type="scientific">Lachnellula arida</name>
    <dbReference type="NCBI Taxonomy" id="1316785"/>
    <lineage>
        <taxon>Eukaryota</taxon>
        <taxon>Fungi</taxon>
        <taxon>Dikarya</taxon>
        <taxon>Ascomycota</taxon>
        <taxon>Pezizomycotina</taxon>
        <taxon>Leotiomycetes</taxon>
        <taxon>Helotiales</taxon>
        <taxon>Lachnaceae</taxon>
        <taxon>Lachnellula</taxon>
    </lineage>
</organism>
<protein>
    <recommendedName>
        <fullName evidence="7">Rhodopsin domain-containing protein</fullName>
    </recommendedName>
</protein>
<feature type="domain" description="Rhodopsin" evidence="7">
    <location>
        <begin position="44"/>
        <end position="296"/>
    </location>
</feature>
<keyword evidence="4 6" id="KW-0472">Membrane</keyword>
<feature type="transmembrane region" description="Helical" evidence="6">
    <location>
        <begin position="154"/>
        <end position="173"/>
    </location>
</feature>
<dbReference type="InterPro" id="IPR049326">
    <property type="entry name" value="Rhodopsin_dom_fungi"/>
</dbReference>
<evidence type="ECO:0000256" key="4">
    <source>
        <dbReference type="ARBA" id="ARBA00023136"/>
    </source>
</evidence>
<evidence type="ECO:0000259" key="7">
    <source>
        <dbReference type="Pfam" id="PF20684"/>
    </source>
</evidence>
<feature type="transmembrane region" description="Helical" evidence="6">
    <location>
        <begin position="197"/>
        <end position="219"/>
    </location>
</feature>
<comment type="caution">
    <text evidence="8">The sequence shown here is derived from an EMBL/GenBank/DDBJ whole genome shotgun (WGS) entry which is preliminary data.</text>
</comment>
<dbReference type="EMBL" id="QGMF01000120">
    <property type="protein sequence ID" value="TVY19233.1"/>
    <property type="molecule type" value="Genomic_DNA"/>
</dbReference>
<dbReference type="PANTHER" id="PTHR33048">
    <property type="entry name" value="PTH11-LIKE INTEGRAL MEMBRANE PROTEIN (AFU_ORTHOLOGUE AFUA_5G11245)"/>
    <property type="match status" value="1"/>
</dbReference>
<keyword evidence="2 6" id="KW-0812">Transmembrane</keyword>
<name>A0A8T9BLC0_9HELO</name>
<keyword evidence="3 6" id="KW-1133">Transmembrane helix</keyword>
<feature type="transmembrane region" description="Helical" evidence="6">
    <location>
        <begin position="269"/>
        <end position="290"/>
    </location>
</feature>